<evidence type="ECO:0000256" key="4">
    <source>
        <dbReference type="ARBA" id="ARBA00022729"/>
    </source>
</evidence>
<dbReference type="InterPro" id="IPR001534">
    <property type="entry name" value="Transthyretin-like"/>
</dbReference>
<sequence length="141" mass="16224">CIILAILVTVICLTEASMQRVTVKGVAVCHKHRVANVLVELWERDPVSNDLLASIHTNKDGEFSLTGENDEITAISPFVRIHHDCQVAAKKHWRCTRQTEYDVPSEFVMTEETNEKMQYDMTYVSLDIFDTDEKEHCERKN</sequence>
<evidence type="ECO:0000313" key="6">
    <source>
        <dbReference type="EMBL" id="GMR50476.1"/>
    </source>
</evidence>
<evidence type="ECO:0000256" key="2">
    <source>
        <dbReference type="ARBA" id="ARBA00010112"/>
    </source>
</evidence>
<dbReference type="Gene3D" id="2.60.40.3330">
    <property type="match status" value="1"/>
</dbReference>
<evidence type="ECO:0000256" key="1">
    <source>
        <dbReference type="ARBA" id="ARBA00004613"/>
    </source>
</evidence>
<keyword evidence="4 5" id="KW-0732">Signal</keyword>
<dbReference type="AlphaFoldDB" id="A0AAN5I4H1"/>
<keyword evidence="7" id="KW-1185">Reference proteome</keyword>
<dbReference type="Proteomes" id="UP001328107">
    <property type="component" value="Unassembled WGS sequence"/>
</dbReference>
<comment type="caution">
    <text evidence="6">The sequence shown here is derived from an EMBL/GenBank/DDBJ whole genome shotgun (WGS) entry which is preliminary data.</text>
</comment>
<evidence type="ECO:0008006" key="8">
    <source>
        <dbReference type="Google" id="ProtNLM"/>
    </source>
</evidence>
<comment type="similarity">
    <text evidence="2">Belongs to the nematode transthyretin-like family.</text>
</comment>
<dbReference type="PANTHER" id="PTHR21700:SF30">
    <property type="entry name" value="TRANSTHYRETIN-LIKE FAMILY PROTEIN"/>
    <property type="match status" value="1"/>
</dbReference>
<dbReference type="InterPro" id="IPR038479">
    <property type="entry name" value="Transthyretin-like_sf"/>
</dbReference>
<proteinExistence type="inferred from homology"/>
<dbReference type="GO" id="GO:0009986">
    <property type="term" value="C:cell surface"/>
    <property type="evidence" value="ECO:0007669"/>
    <property type="project" value="InterPro"/>
</dbReference>
<feature type="signal peptide" evidence="5">
    <location>
        <begin position="1"/>
        <end position="16"/>
    </location>
</feature>
<dbReference type="EMBL" id="BTRK01000004">
    <property type="protein sequence ID" value="GMR50476.1"/>
    <property type="molecule type" value="Genomic_DNA"/>
</dbReference>
<dbReference type="PANTHER" id="PTHR21700">
    <property type="entry name" value="TRANSTHYRETIN-LIKE FAMILY PROTEIN-RELATED"/>
    <property type="match status" value="1"/>
</dbReference>
<keyword evidence="3" id="KW-0964">Secreted</keyword>
<comment type="subcellular location">
    <subcellularLocation>
        <location evidence="1">Secreted</location>
    </subcellularLocation>
</comment>
<accession>A0AAN5I4H1</accession>
<gene>
    <name evidence="6" type="ORF">PMAYCL1PPCAC_20671</name>
</gene>
<evidence type="ECO:0000256" key="3">
    <source>
        <dbReference type="ARBA" id="ARBA00022525"/>
    </source>
</evidence>
<reference evidence="7" key="1">
    <citation type="submission" date="2022-10" db="EMBL/GenBank/DDBJ databases">
        <title>Genome assembly of Pristionchus species.</title>
        <authorList>
            <person name="Yoshida K."/>
            <person name="Sommer R.J."/>
        </authorList>
    </citation>
    <scope>NUCLEOTIDE SEQUENCE [LARGE SCALE GENOMIC DNA]</scope>
    <source>
        <strain evidence="7">RS5460</strain>
    </source>
</reference>
<organism evidence="6 7">
    <name type="scientific">Pristionchus mayeri</name>
    <dbReference type="NCBI Taxonomy" id="1317129"/>
    <lineage>
        <taxon>Eukaryota</taxon>
        <taxon>Metazoa</taxon>
        <taxon>Ecdysozoa</taxon>
        <taxon>Nematoda</taxon>
        <taxon>Chromadorea</taxon>
        <taxon>Rhabditida</taxon>
        <taxon>Rhabditina</taxon>
        <taxon>Diplogasteromorpha</taxon>
        <taxon>Diplogasteroidea</taxon>
        <taxon>Neodiplogasteridae</taxon>
        <taxon>Pristionchus</taxon>
    </lineage>
</organism>
<name>A0AAN5I4H1_9BILA</name>
<feature type="non-terminal residue" evidence="6">
    <location>
        <position position="1"/>
    </location>
</feature>
<dbReference type="GO" id="GO:0005576">
    <property type="term" value="C:extracellular region"/>
    <property type="evidence" value="ECO:0007669"/>
    <property type="project" value="UniProtKB-SubCell"/>
</dbReference>
<dbReference type="Pfam" id="PF01060">
    <property type="entry name" value="TTR-52"/>
    <property type="match status" value="1"/>
</dbReference>
<feature type="chain" id="PRO_5042829000" description="Transthyretin-like protein 46" evidence="5">
    <location>
        <begin position="17"/>
        <end position="141"/>
    </location>
</feature>
<protein>
    <recommendedName>
        <fullName evidence="8">Transthyretin-like protein 46</fullName>
    </recommendedName>
</protein>
<evidence type="ECO:0000256" key="5">
    <source>
        <dbReference type="SAM" id="SignalP"/>
    </source>
</evidence>
<evidence type="ECO:0000313" key="7">
    <source>
        <dbReference type="Proteomes" id="UP001328107"/>
    </source>
</evidence>